<proteinExistence type="predicted"/>
<protein>
    <submittedName>
        <fullName evidence="1">Uncharacterized protein</fullName>
    </submittedName>
</protein>
<gene>
    <name evidence="1" type="primary">246</name>
    <name evidence="1" type="ORF">SEA_TUNATARTARE_246</name>
</gene>
<sequence length="78" mass="9040">MTYSIVELTGKGPYYTQIENGTRRFLKNMSTDSLPRKGEYISLKVAPYTEGIFRVKTVEHSDIGHPHVYVKKVSERKY</sequence>
<dbReference type="Proteomes" id="UP000683399">
    <property type="component" value="Segment"/>
</dbReference>
<reference evidence="1 2" key="1">
    <citation type="submission" date="2021-03" db="EMBL/GenBank/DDBJ databases">
        <authorList>
            <person name="Alqahtani R."/>
            <person name="Behailu E."/>
            <person name="Cappabianca D.W."/>
            <person name="Csanadi-Schwartz K.M."/>
            <person name="Dalal A.S."/>
            <person name="Fahim M.S."/>
            <person name="Franklin J.M."/>
            <person name="Gluckman M.H."/>
            <person name="Levine C.J."/>
            <person name="Martin N."/>
            <person name="Milza N."/>
            <person name="Najmabadi R."/>
            <person name="Newman A.M."/>
            <person name="Pajunar M."/>
            <person name="Qalawee I."/>
            <person name="Rizvi A."/>
            <person name="Samuel A."/>
            <person name="Smith A."/>
            <person name="Swann F.E."/>
            <person name="Sweeney P."/>
            <person name="Torres N.R."/>
            <person name="Ventrone L."/>
            <person name="Ventura L."/>
            <person name="Wroe M."/>
            <person name="Acquaye N.A."/>
            <person name="Agnes T.J."/>
            <person name="Ahmed A."/>
            <person name="Ahmed S."/>
            <person name="Amodu B.A."/>
            <person name="Arefeayne N.F."/>
            <person name="Asamoah-Frimpong E.A."/>
            <person name="Attaran A."/>
            <person name="Barragan J.M."/>
            <person name="Baumgarten L.N."/>
            <person name="Berhane B."/>
            <person name="Beyene A."/>
            <person name="Bhattarai B."/>
            <person name="Biondokin D.V."/>
            <person name="Boone B.K."/>
            <person name="Burney S.Z."/>
            <person name="Cayanan J.T."/>
            <person name="Cesta G."/>
            <person name="Chang J."/>
            <person name="Chavez J."/>
            <person name="Chorbajian C."/>
            <person name="Christian S."/>
            <person name="Corns J.R."/>
            <person name="Corns N.R."/>
            <person name="Cowan J.T."/>
            <person name="Coyne C."/>
            <person name="Dadzie B."/>
            <person name="Datu D.V."/>
            <person name="Deng B.C."/>
            <person name="Der L."/>
            <person name="Dickerson K."/>
            <person name="Dozier E."/>
            <person name="Egbunine A.O."/>
            <person name="Farooq M."/>
            <person name="Fonge A.E."/>
            <person name="Ghomsi-Nono M.P."/>
            <person name="Giampietro H."/>
            <person name="Gunnison R.P."/>
            <person name="Han S.H."/>
            <person name="Hennigan A.J."/>
            <person name="Hong A.N."/>
            <person name="Ijomor E.C."/>
            <person name="Jalali A."/>
            <person name="Jamil T.Z."/>
            <person name="Jenkins C.R."/>
            <person name="Joseph M.A."/>
            <person name="Jowanowitch O.J."/>
            <person name="Kang D."/>
            <person name="Khan A."/>
            <person name="Khan Z.K."/>
            <person name="Kiewe T."/>
            <person name="Kjerulf A.B."/>
            <person name="Kolosey V."/>
            <person name="Kurup M."/>
            <person name="Lee V.H."/>
            <person name="Llontop-Maldonado V."/>
            <person name="Long P."/>
            <person name="Lu N."/>
            <person name="Majekodunmi A."/>
            <person name="Malik H.W."/>
            <person name="Marcellino S.C."/>
            <person name="Martinez L.A."/>
            <person name="Meher F.N."/>
            <person name="Michelin M.A."/>
            <person name="Mitchell K.G."/>
            <person name="Mullens W.J."/>
            <person name="Nwakama C."/>
            <person name="Nwosu F.T."/>
            <person name="Oboh E.C."/>
            <person name="Odujinrin O."/>
            <person name="Ogunsan O."/>
            <person name="O'Neill K."/>
            <person name="Oxlaj J.A."/>
            <person name="Patel A.K."/>
            <person name="Patel B.R."/>
            <person name="Pham Q."/>
            <person name="Porter J."/>
            <person name="Portes J."/>
            <person name="Prokopenko A."/>
            <person name="Quraishi M."/>
            <person name="Qureshi M."/>
            <person name="Rivera A."/>
            <person name="Rubalsky V."/>
            <person name="Saikali Y."/>
            <person name="Saqaf K."/>
            <person name="Saroya S.R."/>
            <person name="Seas A."/>
            <person name="Shadrick R.E."/>
            <person name="Sharda N."/>
            <person name="Sigindere M.T."/>
            <person name="Simbi V.G."/>
            <person name="Thuzar C."/>
            <person name="Tran K."/>
            <person name="Tran V.D."/>
            <person name="Trang W."/>
            <person name="Vaishnav N."/>
            <person name="Vuong K."/>
            <person name="Walker C."/>
            <person name="Wallace S.A."/>
            <person name="Warfield J.C."/>
            <person name="Wikina T."/>
            <person name="Wobbeking F.T."/>
            <person name="Worrent L.D."/>
            <person name="Yan T."/>
            <person name="Zehra A."/>
            <person name="Avazpour P."/>
            <person name="Kim F.M."/>
            <person name="Mason K."/>
            <person name="Nguyen D.A."/>
            <person name="Pettit S.M."/>
            <person name="Zhou O.J."/>
            <person name="Brissett D.L."/>
            <person name="Gualtieri C."/>
            <person name="Hufford T.M."/>
            <person name="Ko J.M."/>
            <person name="Novak J.K."/>
            <person name="Smith Z.M."/>
            <person name="Mayer-Bacon C."/>
            <person name="Erill I."/>
            <person name="Caruso S.M."/>
            <person name="Garlena R.A."/>
            <person name="Russell D.A."/>
            <person name="Pope W.H."/>
            <person name="Jacobs-Sera D."/>
            <person name="Hatfull G.F."/>
        </authorList>
    </citation>
    <scope>NUCLEOTIDE SEQUENCE [LARGE SCALE GENOMIC DNA]</scope>
</reference>
<evidence type="ECO:0000313" key="1">
    <source>
        <dbReference type="EMBL" id="QWT30108.1"/>
    </source>
</evidence>
<keyword evidence="2" id="KW-1185">Reference proteome</keyword>
<organism evidence="1 2">
    <name type="scientific">Streptomyces phage TunaTartare</name>
    <dbReference type="NCBI Taxonomy" id="2848887"/>
    <lineage>
        <taxon>Viruses</taxon>
        <taxon>Duplodnaviria</taxon>
        <taxon>Heunggongvirae</taxon>
        <taxon>Uroviricota</taxon>
        <taxon>Caudoviricetes</taxon>
        <taxon>Stanwilliamsviridae</taxon>
        <taxon>Loccivirinae</taxon>
        <taxon>Faustvirus</taxon>
        <taxon>Faustvirus tunatartare</taxon>
    </lineage>
</organism>
<dbReference type="KEGG" id="vg:77927813"/>
<dbReference type="RefSeq" id="YP_010652065.1">
    <property type="nucleotide sequence ID" value="NC_070784.1"/>
</dbReference>
<dbReference type="GeneID" id="77927813"/>
<name>A0A8F2E6V6_9CAUD</name>
<accession>A0A8F2E6V6</accession>
<evidence type="ECO:0000313" key="2">
    <source>
        <dbReference type="Proteomes" id="UP000683399"/>
    </source>
</evidence>
<dbReference type="EMBL" id="MW822145">
    <property type="protein sequence ID" value="QWT30108.1"/>
    <property type="molecule type" value="Genomic_DNA"/>
</dbReference>